<organism evidence="1 2">
    <name type="scientific">Tardibacter chloracetimidivorans</name>
    <dbReference type="NCBI Taxonomy" id="1921510"/>
    <lineage>
        <taxon>Bacteria</taxon>
        <taxon>Pseudomonadati</taxon>
        <taxon>Pseudomonadota</taxon>
        <taxon>Alphaproteobacteria</taxon>
        <taxon>Sphingomonadales</taxon>
        <taxon>Sphingomonadaceae</taxon>
        <taxon>Tardibacter</taxon>
    </lineage>
</organism>
<evidence type="ECO:0000313" key="2">
    <source>
        <dbReference type="Proteomes" id="UP000182063"/>
    </source>
</evidence>
<dbReference type="KEGG" id="sphj:BSL82_10115"/>
<sequence>MAELRVITAEPVTADTVVVLETMLERARKGELSSVAIAAVTRDGAATTTWSALPSAPAILGALQILSARIIARFV</sequence>
<dbReference type="STRING" id="1921510.BSL82_10115"/>
<dbReference type="RefSeq" id="WP_072597325.1">
    <property type="nucleotide sequence ID" value="NZ_CP018221.1"/>
</dbReference>
<accession>A0A1L3ZVG9</accession>
<dbReference type="EMBL" id="CP018221">
    <property type="protein sequence ID" value="API59628.1"/>
    <property type="molecule type" value="Genomic_DNA"/>
</dbReference>
<name>A0A1L3ZVG9_9SPHN</name>
<dbReference type="Proteomes" id="UP000182063">
    <property type="component" value="Chromosome"/>
</dbReference>
<protein>
    <submittedName>
        <fullName evidence="1">Uncharacterized protein</fullName>
    </submittedName>
</protein>
<keyword evidence="2" id="KW-1185">Reference proteome</keyword>
<evidence type="ECO:0000313" key="1">
    <source>
        <dbReference type="EMBL" id="API59628.1"/>
    </source>
</evidence>
<gene>
    <name evidence="1" type="ORF">BSL82_10115</name>
</gene>
<dbReference type="AlphaFoldDB" id="A0A1L3ZVG9"/>
<reference evidence="2" key="1">
    <citation type="submission" date="2016-11" db="EMBL/GenBank/DDBJ databases">
        <title>Complete Genome Sequence of alachlor-degrading Sphingomonas sp. strain JJ-A5.</title>
        <authorList>
            <person name="Lee H."/>
            <person name="Ka J.-O."/>
        </authorList>
    </citation>
    <scope>NUCLEOTIDE SEQUENCE [LARGE SCALE GENOMIC DNA]</scope>
    <source>
        <strain evidence="2">JJ-A5</strain>
    </source>
</reference>
<proteinExistence type="predicted"/>